<dbReference type="EMBL" id="KV745287">
    <property type="protein sequence ID" value="OCK75681.1"/>
    <property type="molecule type" value="Genomic_DNA"/>
</dbReference>
<sequence length="107" mass="11495">MPLKVPGAVLALLAPRPSPLASTSTAAISALPDRLHMSPLLFTQPHPIRAPFLLAPRPPLATRAARLLPDTEQSSVWITLTNFPKMAGSKLQLDRVNDALDTLLADE</sequence>
<dbReference type="AlphaFoldDB" id="A0A8E2E1K7"/>
<accession>A0A8E2E1K7</accession>
<keyword evidence="2" id="KW-1185">Reference proteome</keyword>
<proteinExistence type="predicted"/>
<dbReference type="Proteomes" id="UP000250266">
    <property type="component" value="Unassembled WGS sequence"/>
</dbReference>
<reference evidence="1 2" key="1">
    <citation type="journal article" date="2016" name="Nat. Commun.">
        <title>Ectomycorrhizal ecology is imprinted in the genome of the dominant symbiotic fungus Cenococcum geophilum.</title>
        <authorList>
            <consortium name="DOE Joint Genome Institute"/>
            <person name="Peter M."/>
            <person name="Kohler A."/>
            <person name="Ohm R.A."/>
            <person name="Kuo A."/>
            <person name="Krutzmann J."/>
            <person name="Morin E."/>
            <person name="Arend M."/>
            <person name="Barry K.W."/>
            <person name="Binder M."/>
            <person name="Choi C."/>
            <person name="Clum A."/>
            <person name="Copeland A."/>
            <person name="Grisel N."/>
            <person name="Haridas S."/>
            <person name="Kipfer T."/>
            <person name="LaButti K."/>
            <person name="Lindquist E."/>
            <person name="Lipzen A."/>
            <person name="Maire R."/>
            <person name="Meier B."/>
            <person name="Mihaltcheva S."/>
            <person name="Molinier V."/>
            <person name="Murat C."/>
            <person name="Poggeler S."/>
            <person name="Quandt C.A."/>
            <person name="Sperisen C."/>
            <person name="Tritt A."/>
            <person name="Tisserant E."/>
            <person name="Crous P.W."/>
            <person name="Henrissat B."/>
            <person name="Nehls U."/>
            <person name="Egli S."/>
            <person name="Spatafora J.W."/>
            <person name="Grigoriev I.V."/>
            <person name="Martin F.M."/>
        </authorList>
    </citation>
    <scope>NUCLEOTIDE SEQUENCE [LARGE SCALE GENOMIC DNA]</scope>
    <source>
        <strain evidence="1 2">CBS 459.81</strain>
    </source>
</reference>
<evidence type="ECO:0000313" key="2">
    <source>
        <dbReference type="Proteomes" id="UP000250266"/>
    </source>
</evidence>
<evidence type="ECO:0000313" key="1">
    <source>
        <dbReference type="EMBL" id="OCK75681.1"/>
    </source>
</evidence>
<organism evidence="1 2">
    <name type="scientific">Lepidopterella palustris CBS 459.81</name>
    <dbReference type="NCBI Taxonomy" id="1314670"/>
    <lineage>
        <taxon>Eukaryota</taxon>
        <taxon>Fungi</taxon>
        <taxon>Dikarya</taxon>
        <taxon>Ascomycota</taxon>
        <taxon>Pezizomycotina</taxon>
        <taxon>Dothideomycetes</taxon>
        <taxon>Pleosporomycetidae</taxon>
        <taxon>Mytilinidiales</taxon>
        <taxon>Argynnaceae</taxon>
        <taxon>Lepidopterella</taxon>
    </lineage>
</organism>
<protein>
    <submittedName>
        <fullName evidence="1">Uncharacterized protein</fullName>
    </submittedName>
</protein>
<name>A0A8E2E1K7_9PEZI</name>
<gene>
    <name evidence="1" type="ORF">K432DRAFT_429247</name>
</gene>